<sequence length="102" mass="11303">MSGDRPSRSGIPVLVELRADHAIARPVSLAQALRRFGLDLEQAHGALNDIKARHRVRLELYVCERSGPPDDFQEFGLDVRLVEAGSWSGFHDPRIMEAAPST</sequence>
<reference evidence="2" key="1">
    <citation type="submission" date="2018-05" db="EMBL/GenBank/DDBJ databases">
        <title>Complete Genome Sequence of Methylobacterium sp. 17SD2-17.</title>
        <authorList>
            <person name="Srinivasan S."/>
        </authorList>
    </citation>
    <scope>NUCLEOTIDE SEQUENCE [LARGE SCALE GENOMIC DNA]</scope>
    <source>
        <strain evidence="2">17SD2-17</strain>
    </source>
</reference>
<proteinExistence type="predicted"/>
<evidence type="ECO:0000313" key="1">
    <source>
        <dbReference type="EMBL" id="AWN43898.1"/>
    </source>
</evidence>
<organism evidence="1 2">
    <name type="scientific">Methylobacterium durans</name>
    <dbReference type="NCBI Taxonomy" id="2202825"/>
    <lineage>
        <taxon>Bacteria</taxon>
        <taxon>Pseudomonadati</taxon>
        <taxon>Pseudomonadota</taxon>
        <taxon>Alphaproteobacteria</taxon>
        <taxon>Hyphomicrobiales</taxon>
        <taxon>Methylobacteriaceae</taxon>
        <taxon>Methylobacterium</taxon>
    </lineage>
</organism>
<keyword evidence="2" id="KW-1185">Reference proteome</keyword>
<protein>
    <submittedName>
        <fullName evidence="1">Uncharacterized protein</fullName>
    </submittedName>
</protein>
<dbReference type="EMBL" id="CP029550">
    <property type="protein sequence ID" value="AWN43898.1"/>
    <property type="molecule type" value="Genomic_DNA"/>
</dbReference>
<dbReference type="Proteomes" id="UP000245926">
    <property type="component" value="Chromosome"/>
</dbReference>
<name>A0A2U8WED6_9HYPH</name>
<dbReference type="RefSeq" id="WP_109895132.1">
    <property type="nucleotide sequence ID" value="NZ_CP029550.1"/>
</dbReference>
<evidence type="ECO:0000313" key="2">
    <source>
        <dbReference type="Proteomes" id="UP000245926"/>
    </source>
</evidence>
<gene>
    <name evidence="1" type="ORF">DK389_29525</name>
</gene>
<accession>A0A2U8WED6</accession>
<dbReference type="AlphaFoldDB" id="A0A2U8WED6"/>
<dbReference type="KEGG" id="mets:DK389_29525"/>
<dbReference type="OrthoDB" id="8005285at2"/>